<keyword evidence="2" id="KW-0812">Transmembrane</keyword>
<dbReference type="GO" id="GO:0016791">
    <property type="term" value="F:phosphatase activity"/>
    <property type="evidence" value="ECO:0007669"/>
    <property type="project" value="TreeGrafter"/>
</dbReference>
<evidence type="ECO:0000256" key="1">
    <source>
        <dbReference type="ARBA" id="ARBA00022801"/>
    </source>
</evidence>
<protein>
    <recommendedName>
        <fullName evidence="5">PPM-type phosphatase domain-containing protein</fullName>
    </recommendedName>
</protein>
<gene>
    <name evidence="3" type="ORF">GCM10018980_23080</name>
</gene>
<dbReference type="RefSeq" id="WP_189980739.1">
    <property type="nucleotide sequence ID" value="NZ_BNBF01000005.1"/>
</dbReference>
<organism evidence="3 4">
    <name type="scientific">Streptomyces capoamus</name>
    <dbReference type="NCBI Taxonomy" id="68183"/>
    <lineage>
        <taxon>Bacteria</taxon>
        <taxon>Bacillati</taxon>
        <taxon>Actinomycetota</taxon>
        <taxon>Actinomycetes</taxon>
        <taxon>Kitasatosporales</taxon>
        <taxon>Streptomycetaceae</taxon>
        <taxon>Streptomyces</taxon>
    </lineage>
</organism>
<evidence type="ECO:0008006" key="5">
    <source>
        <dbReference type="Google" id="ProtNLM"/>
    </source>
</evidence>
<keyword evidence="2" id="KW-0472">Membrane</keyword>
<dbReference type="EMBL" id="BNBF01000005">
    <property type="protein sequence ID" value="GHG44817.1"/>
    <property type="molecule type" value="Genomic_DNA"/>
</dbReference>
<sequence length="220" mass="23468">MTAPALAPSFAGPRTTAAVGALAVAAQVFIAVLHGGLTTSSHLAQIAALTLLSVLIVLFTMVREPRRHLPACAQSVSEAAQRALLRPLPERSGAVEIACRYLAAEEETQIGGDLYTATRADRTTRLLIGDVRGRGLAAVGEAALLLSAVHLTAAGHPGLATALDEHVHRYVSDFPAIDDETGEHLITAPPHLGHHSCRDHRALRHRRHPAAVHRRRDRNP</sequence>
<dbReference type="PANTHER" id="PTHR43156">
    <property type="entry name" value="STAGE II SPORULATION PROTEIN E-RELATED"/>
    <property type="match status" value="1"/>
</dbReference>
<proteinExistence type="predicted"/>
<dbReference type="InterPro" id="IPR052016">
    <property type="entry name" value="Bact_Sigma-Reg"/>
</dbReference>
<reference evidence="4" key="1">
    <citation type="journal article" date="2019" name="Int. J. Syst. Evol. Microbiol.">
        <title>The Global Catalogue of Microorganisms (GCM) 10K type strain sequencing project: providing services to taxonomists for standard genome sequencing and annotation.</title>
        <authorList>
            <consortium name="The Broad Institute Genomics Platform"/>
            <consortium name="The Broad Institute Genome Sequencing Center for Infectious Disease"/>
            <person name="Wu L."/>
            <person name="Ma J."/>
        </authorList>
    </citation>
    <scope>NUCLEOTIDE SEQUENCE [LARGE SCALE GENOMIC DNA]</scope>
    <source>
        <strain evidence="4">JCM 4253</strain>
    </source>
</reference>
<name>A0A919C322_9ACTN</name>
<evidence type="ECO:0000256" key="2">
    <source>
        <dbReference type="SAM" id="Phobius"/>
    </source>
</evidence>
<dbReference type="Gene3D" id="3.60.40.10">
    <property type="entry name" value="PPM-type phosphatase domain"/>
    <property type="match status" value="1"/>
</dbReference>
<dbReference type="InterPro" id="IPR036457">
    <property type="entry name" value="PPM-type-like_dom_sf"/>
</dbReference>
<keyword evidence="2" id="KW-1133">Transmembrane helix</keyword>
<dbReference type="AlphaFoldDB" id="A0A919C322"/>
<comment type="caution">
    <text evidence="3">The sequence shown here is derived from an EMBL/GenBank/DDBJ whole genome shotgun (WGS) entry which is preliminary data.</text>
</comment>
<feature type="transmembrane region" description="Helical" evidence="2">
    <location>
        <begin position="16"/>
        <end position="37"/>
    </location>
</feature>
<feature type="transmembrane region" description="Helical" evidence="2">
    <location>
        <begin position="43"/>
        <end position="62"/>
    </location>
</feature>
<dbReference type="PANTHER" id="PTHR43156:SF2">
    <property type="entry name" value="STAGE II SPORULATION PROTEIN E"/>
    <property type="match status" value="1"/>
</dbReference>
<accession>A0A919C322</accession>
<keyword evidence="4" id="KW-1185">Reference proteome</keyword>
<evidence type="ECO:0000313" key="3">
    <source>
        <dbReference type="EMBL" id="GHG44817.1"/>
    </source>
</evidence>
<keyword evidence="1" id="KW-0378">Hydrolase</keyword>
<evidence type="ECO:0000313" key="4">
    <source>
        <dbReference type="Proteomes" id="UP000619355"/>
    </source>
</evidence>
<dbReference type="Proteomes" id="UP000619355">
    <property type="component" value="Unassembled WGS sequence"/>
</dbReference>